<dbReference type="HOGENOM" id="CLU_117602_1_0_6"/>
<proteinExistence type="predicted"/>
<dbReference type="STRING" id="550540.Fbal_1270"/>
<gene>
    <name evidence="2" type="ordered locus">Fbal_1270</name>
</gene>
<keyword evidence="3" id="KW-1185">Reference proteome</keyword>
<sequence>MTAITNVEGIGEAYGAKLADAGIATQEALLEAGASRSGRSQIAKDTEISDTLILKWVNRADLSRIKGISTQYADLLEASGVDTVPELAQRNAENLLARMTEVNDDNALVRQLPTLGKVEDWIDQAKSLPRVITH</sequence>
<dbReference type="GeneID" id="67181499"/>
<dbReference type="RefSeq" id="WP_013344785.1">
    <property type="nucleotide sequence ID" value="NC_014541.1"/>
</dbReference>
<evidence type="ECO:0000313" key="3">
    <source>
        <dbReference type="Proteomes" id="UP000006683"/>
    </source>
</evidence>
<reference evidence="2 3" key="1">
    <citation type="journal article" date="2010" name="Stand. Genomic Sci.">
        <title>Complete genome sequence of Ferrimonas balearica type strain (PAT).</title>
        <authorList>
            <person name="Nolan M."/>
            <person name="Sikorski J."/>
            <person name="Davenport K."/>
            <person name="Lucas S."/>
            <person name="Glavina Del Rio T."/>
            <person name="Tice H."/>
            <person name="Cheng J."/>
            <person name="Goodwin L."/>
            <person name="Pitluck S."/>
            <person name="Liolios K."/>
            <person name="Ivanova N."/>
            <person name="Mavromatis K."/>
            <person name="Ovchinnikova G."/>
            <person name="Pati A."/>
            <person name="Chen A."/>
            <person name="Palaniappan K."/>
            <person name="Land M."/>
            <person name="Hauser L."/>
            <person name="Chang Y."/>
            <person name="Jeffries C."/>
            <person name="Tapia R."/>
            <person name="Brettin T."/>
            <person name="Detter J."/>
            <person name="Han C."/>
            <person name="Yasawong M."/>
            <person name="Rohde M."/>
            <person name="Tindall B."/>
            <person name="Goker M."/>
            <person name="Woyke T."/>
            <person name="Bristow J."/>
            <person name="Eisen J."/>
            <person name="Markowitz V."/>
            <person name="Hugenholtz P."/>
            <person name="Kyrpides N."/>
            <person name="Klenk H."/>
            <person name="Lapidus A."/>
        </authorList>
    </citation>
    <scope>NUCLEOTIDE SEQUENCE [LARGE SCALE GENOMIC DNA]</scope>
    <source>
        <strain evidence="3">DSM 9799 / CCM 4581 / KCTC 23876 / PAT</strain>
    </source>
</reference>
<evidence type="ECO:0000313" key="2">
    <source>
        <dbReference type="EMBL" id="ADN75479.1"/>
    </source>
</evidence>
<name>E1SLA1_FERBD</name>
<dbReference type="EMBL" id="CP002209">
    <property type="protein sequence ID" value="ADN75479.1"/>
    <property type="molecule type" value="Genomic_DNA"/>
</dbReference>
<dbReference type="eggNOG" id="COG3743">
    <property type="taxonomic scope" value="Bacteria"/>
</dbReference>
<dbReference type="AlphaFoldDB" id="E1SLA1"/>
<feature type="domain" description="DUF4332" evidence="1">
    <location>
        <begin position="8"/>
        <end position="128"/>
    </location>
</feature>
<organism evidence="2 3">
    <name type="scientific">Ferrimonas balearica (strain DSM 9799 / CCM 4581 / KCTC 23876 / PAT)</name>
    <dbReference type="NCBI Taxonomy" id="550540"/>
    <lineage>
        <taxon>Bacteria</taxon>
        <taxon>Pseudomonadati</taxon>
        <taxon>Pseudomonadota</taxon>
        <taxon>Gammaproteobacteria</taxon>
        <taxon>Alteromonadales</taxon>
        <taxon>Ferrimonadaceae</taxon>
        <taxon>Ferrimonas</taxon>
    </lineage>
</organism>
<dbReference type="Pfam" id="PF14229">
    <property type="entry name" value="DUF4332"/>
    <property type="match status" value="1"/>
</dbReference>
<dbReference type="InterPro" id="IPR025567">
    <property type="entry name" value="DUF4332"/>
</dbReference>
<dbReference type="Gene3D" id="1.10.150.20">
    <property type="entry name" value="5' to 3' exonuclease, C-terminal subdomain"/>
    <property type="match status" value="2"/>
</dbReference>
<protein>
    <recommendedName>
        <fullName evidence="1">DUF4332 domain-containing protein</fullName>
    </recommendedName>
</protein>
<dbReference type="Proteomes" id="UP000006683">
    <property type="component" value="Chromosome"/>
</dbReference>
<evidence type="ECO:0000259" key="1">
    <source>
        <dbReference type="Pfam" id="PF14229"/>
    </source>
</evidence>
<dbReference type="OrthoDB" id="9794786at2"/>
<accession>E1SLA1</accession>
<dbReference type="KEGG" id="fbl:Fbal_1270"/>